<evidence type="ECO:0000313" key="3">
    <source>
        <dbReference type="Proteomes" id="UP000269271"/>
    </source>
</evidence>
<dbReference type="Proteomes" id="UP000269271">
    <property type="component" value="Unassembled WGS sequence"/>
</dbReference>
<feature type="chain" id="PRO_5018013078" description="Secreted protein" evidence="1">
    <location>
        <begin position="41"/>
        <end position="96"/>
    </location>
</feature>
<gene>
    <name evidence="2" type="ORF">DF037_13875</name>
</gene>
<accession>A0A3N8R2N5</accession>
<proteinExistence type="predicted"/>
<evidence type="ECO:0000256" key="1">
    <source>
        <dbReference type="SAM" id="SignalP"/>
    </source>
</evidence>
<dbReference type="EMBL" id="QTQX01000007">
    <property type="protein sequence ID" value="RQT30158.1"/>
    <property type="molecule type" value="Genomic_DNA"/>
</dbReference>
<name>A0A3N8R2N5_9BURK</name>
<evidence type="ECO:0000313" key="2">
    <source>
        <dbReference type="EMBL" id="RQT30158.1"/>
    </source>
</evidence>
<dbReference type="AlphaFoldDB" id="A0A3N8R2N5"/>
<evidence type="ECO:0008006" key="4">
    <source>
        <dbReference type="Google" id="ProtNLM"/>
    </source>
</evidence>
<organism evidence="2 3">
    <name type="scientific">Burkholderia contaminans</name>
    <dbReference type="NCBI Taxonomy" id="488447"/>
    <lineage>
        <taxon>Bacteria</taxon>
        <taxon>Pseudomonadati</taxon>
        <taxon>Pseudomonadota</taxon>
        <taxon>Betaproteobacteria</taxon>
        <taxon>Burkholderiales</taxon>
        <taxon>Burkholderiaceae</taxon>
        <taxon>Burkholderia</taxon>
        <taxon>Burkholderia cepacia complex</taxon>
    </lineage>
</organism>
<protein>
    <recommendedName>
        <fullName evidence="4">Secreted protein</fullName>
    </recommendedName>
</protein>
<reference evidence="2 3" key="1">
    <citation type="submission" date="2018-08" db="EMBL/GenBank/DDBJ databases">
        <title>Comparative analysis of Burkholderia isolates from Puerto Rico.</title>
        <authorList>
            <person name="Hall C."/>
            <person name="Sahl J."/>
            <person name="Wagner D."/>
        </authorList>
    </citation>
    <scope>NUCLEOTIDE SEQUENCE [LARGE SCALE GENOMIC DNA]</scope>
    <source>
        <strain evidence="2 3">Bp9001</strain>
    </source>
</reference>
<sequence>MAGERGLRRRRSCRALPLPLPCPCLALALPCLALPCPCLALPCPRPTPWPWLQILSLLPPPATSPTGREYRPTIPTALRYHRNTRRATRAGRGRRP</sequence>
<feature type="signal peptide" evidence="1">
    <location>
        <begin position="1"/>
        <end position="40"/>
    </location>
</feature>
<keyword evidence="1" id="KW-0732">Signal</keyword>
<comment type="caution">
    <text evidence="2">The sequence shown here is derived from an EMBL/GenBank/DDBJ whole genome shotgun (WGS) entry which is preliminary data.</text>
</comment>